<reference evidence="4" key="2">
    <citation type="journal article" date="2021" name="Genome Biol. Evol.">
        <title>Developing a high-quality reference genome for a parasitic bivalve with doubly uniparental inheritance (Bivalvia: Unionida).</title>
        <authorList>
            <person name="Smith C.H."/>
        </authorList>
    </citation>
    <scope>NUCLEOTIDE SEQUENCE</scope>
    <source>
        <strain evidence="4">CHS0354</strain>
        <tissue evidence="4">Mantle</tissue>
    </source>
</reference>
<dbReference type="InterPro" id="IPR001190">
    <property type="entry name" value="SRCR"/>
</dbReference>
<organism evidence="4 5">
    <name type="scientific">Potamilus streckersoni</name>
    <dbReference type="NCBI Taxonomy" id="2493646"/>
    <lineage>
        <taxon>Eukaryota</taxon>
        <taxon>Metazoa</taxon>
        <taxon>Spiralia</taxon>
        <taxon>Lophotrochozoa</taxon>
        <taxon>Mollusca</taxon>
        <taxon>Bivalvia</taxon>
        <taxon>Autobranchia</taxon>
        <taxon>Heteroconchia</taxon>
        <taxon>Palaeoheterodonta</taxon>
        <taxon>Unionida</taxon>
        <taxon>Unionoidea</taxon>
        <taxon>Unionidae</taxon>
        <taxon>Ambleminae</taxon>
        <taxon>Lampsilini</taxon>
        <taxon>Potamilus</taxon>
    </lineage>
</organism>
<evidence type="ECO:0000259" key="3">
    <source>
        <dbReference type="PROSITE" id="PS50287"/>
    </source>
</evidence>
<keyword evidence="1" id="KW-1015">Disulfide bond</keyword>
<sequence length="153" mass="17216">MFGRLCSSSEHCKSINGSCSPTQRCECSKGMGYSEGDRLCVIDCKQPSFSELNISEGGTLAKSIRQVKCAERLQASGVDNDTIVCQQDGFWSSPQKIDCRGFRFANITGAVNASEGQLQMFFKNQWRYVQKEKWNSAWTRTACESMHFKTIIR</sequence>
<name>A0AAE0WBN7_9BIVA</name>
<dbReference type="Pfam" id="PF00084">
    <property type="entry name" value="Sushi"/>
    <property type="match status" value="1"/>
</dbReference>
<reference evidence="4" key="3">
    <citation type="submission" date="2023-05" db="EMBL/GenBank/DDBJ databases">
        <authorList>
            <person name="Smith C.H."/>
        </authorList>
    </citation>
    <scope>NUCLEOTIDE SEQUENCE</scope>
    <source>
        <strain evidence="4">CHS0354</strain>
        <tissue evidence="4">Mantle</tissue>
    </source>
</reference>
<proteinExistence type="predicted"/>
<keyword evidence="5" id="KW-1185">Reference proteome</keyword>
<comment type="caution">
    <text evidence="2">Lacks conserved residue(s) required for the propagation of feature annotation.</text>
</comment>
<gene>
    <name evidence="4" type="ORF">CHS0354_008768</name>
</gene>
<dbReference type="AlphaFoldDB" id="A0AAE0WBN7"/>
<dbReference type="PROSITE" id="PS50287">
    <property type="entry name" value="SRCR_2"/>
    <property type="match status" value="1"/>
</dbReference>
<reference evidence="4" key="1">
    <citation type="journal article" date="2021" name="Genome Biol. Evol.">
        <title>A High-Quality Reference Genome for a Parasitic Bivalve with Doubly Uniparental Inheritance (Bivalvia: Unionida).</title>
        <authorList>
            <person name="Smith C.H."/>
        </authorList>
    </citation>
    <scope>NUCLEOTIDE SEQUENCE</scope>
    <source>
        <strain evidence="4">CHS0354</strain>
    </source>
</reference>
<dbReference type="SUPFAM" id="SSF56487">
    <property type="entry name" value="SRCR-like"/>
    <property type="match status" value="1"/>
</dbReference>
<dbReference type="Gene3D" id="2.10.70.10">
    <property type="entry name" value="Complement Module, domain 1"/>
    <property type="match status" value="1"/>
</dbReference>
<dbReference type="EMBL" id="JAEAOA010000575">
    <property type="protein sequence ID" value="KAK3608686.1"/>
    <property type="molecule type" value="Genomic_DNA"/>
</dbReference>
<feature type="domain" description="SRCR" evidence="3">
    <location>
        <begin position="102"/>
        <end position="153"/>
    </location>
</feature>
<comment type="caution">
    <text evidence="4">The sequence shown here is derived from an EMBL/GenBank/DDBJ whole genome shotgun (WGS) entry which is preliminary data.</text>
</comment>
<dbReference type="GO" id="GO:0016020">
    <property type="term" value="C:membrane"/>
    <property type="evidence" value="ECO:0007669"/>
    <property type="project" value="InterPro"/>
</dbReference>
<protein>
    <recommendedName>
        <fullName evidence="3">SRCR domain-containing protein</fullName>
    </recommendedName>
</protein>
<evidence type="ECO:0000313" key="5">
    <source>
        <dbReference type="Proteomes" id="UP001195483"/>
    </source>
</evidence>
<accession>A0AAE0WBN7</accession>
<dbReference type="InterPro" id="IPR036772">
    <property type="entry name" value="SRCR-like_dom_sf"/>
</dbReference>
<dbReference type="Proteomes" id="UP001195483">
    <property type="component" value="Unassembled WGS sequence"/>
</dbReference>
<dbReference type="InterPro" id="IPR000436">
    <property type="entry name" value="Sushi_SCR_CCP_dom"/>
</dbReference>
<evidence type="ECO:0000256" key="1">
    <source>
        <dbReference type="ARBA" id="ARBA00023157"/>
    </source>
</evidence>
<evidence type="ECO:0000256" key="2">
    <source>
        <dbReference type="PROSITE-ProRule" id="PRU00196"/>
    </source>
</evidence>
<evidence type="ECO:0000313" key="4">
    <source>
        <dbReference type="EMBL" id="KAK3608686.1"/>
    </source>
</evidence>